<dbReference type="AlphaFoldDB" id="A0A4Z2I9W9"/>
<dbReference type="Proteomes" id="UP000314294">
    <property type="component" value="Unassembled WGS sequence"/>
</dbReference>
<name>A0A4Z2I9W9_9TELE</name>
<protein>
    <submittedName>
        <fullName evidence="2">Uncharacterized protein</fullName>
    </submittedName>
</protein>
<feature type="region of interest" description="Disordered" evidence="1">
    <location>
        <begin position="75"/>
        <end position="95"/>
    </location>
</feature>
<proteinExistence type="predicted"/>
<evidence type="ECO:0000313" key="2">
    <source>
        <dbReference type="EMBL" id="TNN73923.1"/>
    </source>
</evidence>
<feature type="region of interest" description="Disordered" evidence="1">
    <location>
        <begin position="1"/>
        <end position="22"/>
    </location>
</feature>
<comment type="caution">
    <text evidence="2">The sequence shown here is derived from an EMBL/GenBank/DDBJ whole genome shotgun (WGS) entry which is preliminary data.</text>
</comment>
<dbReference type="EMBL" id="SRLO01000120">
    <property type="protein sequence ID" value="TNN73923.1"/>
    <property type="molecule type" value="Genomic_DNA"/>
</dbReference>
<sequence>MKRSGRERRGASSTTADGEIDSYTACINSLSAELRERKGGREKGAGERWVNMERYGGRESDGDSEERRRETLDCGVMEADGMSPTSRALPSTRMCGCPSAAMLRMRRPL</sequence>
<organism evidence="2 3">
    <name type="scientific">Liparis tanakae</name>
    <name type="common">Tanaka's snailfish</name>
    <dbReference type="NCBI Taxonomy" id="230148"/>
    <lineage>
        <taxon>Eukaryota</taxon>
        <taxon>Metazoa</taxon>
        <taxon>Chordata</taxon>
        <taxon>Craniata</taxon>
        <taxon>Vertebrata</taxon>
        <taxon>Euteleostomi</taxon>
        <taxon>Actinopterygii</taxon>
        <taxon>Neopterygii</taxon>
        <taxon>Teleostei</taxon>
        <taxon>Neoteleostei</taxon>
        <taxon>Acanthomorphata</taxon>
        <taxon>Eupercaria</taxon>
        <taxon>Perciformes</taxon>
        <taxon>Cottioidei</taxon>
        <taxon>Cottales</taxon>
        <taxon>Liparidae</taxon>
        <taxon>Liparis</taxon>
    </lineage>
</organism>
<accession>A0A4Z2I9W9</accession>
<reference evidence="2 3" key="1">
    <citation type="submission" date="2019-03" db="EMBL/GenBank/DDBJ databases">
        <title>First draft genome of Liparis tanakae, snailfish: a comprehensive survey of snailfish specific genes.</title>
        <authorList>
            <person name="Kim W."/>
            <person name="Song I."/>
            <person name="Jeong J.-H."/>
            <person name="Kim D."/>
            <person name="Kim S."/>
            <person name="Ryu S."/>
            <person name="Song J.Y."/>
            <person name="Lee S.K."/>
        </authorList>
    </citation>
    <scope>NUCLEOTIDE SEQUENCE [LARGE SCALE GENOMIC DNA]</scope>
    <source>
        <tissue evidence="2">Muscle</tissue>
    </source>
</reference>
<gene>
    <name evidence="2" type="ORF">EYF80_015940</name>
</gene>
<evidence type="ECO:0000256" key="1">
    <source>
        <dbReference type="SAM" id="MobiDB-lite"/>
    </source>
</evidence>
<keyword evidence="3" id="KW-1185">Reference proteome</keyword>
<evidence type="ECO:0000313" key="3">
    <source>
        <dbReference type="Proteomes" id="UP000314294"/>
    </source>
</evidence>